<keyword evidence="1" id="KW-0812">Transmembrane</keyword>
<evidence type="ECO:0000256" key="1">
    <source>
        <dbReference type="SAM" id="Phobius"/>
    </source>
</evidence>
<dbReference type="KEGG" id="ckw:CKALI_00075"/>
<dbReference type="Pfam" id="PF12089">
    <property type="entry name" value="DUF3566"/>
    <property type="match status" value="1"/>
</dbReference>
<evidence type="ECO:0000313" key="3">
    <source>
        <dbReference type="EMBL" id="QGU00919.1"/>
    </source>
</evidence>
<dbReference type="Proteomes" id="UP000427071">
    <property type="component" value="Chromosome"/>
</dbReference>
<dbReference type="RefSeq" id="WP_156191387.1">
    <property type="nucleotide sequence ID" value="NZ_CP046452.1"/>
</dbReference>
<keyword evidence="1" id="KW-0472">Membrane</keyword>
<dbReference type="AlphaFoldDB" id="A0A6B8VD08"/>
<sequence length="112" mass="11481">MAERKVTVRNVSPLSAFRTALVLSLAGLVAWMICVALLYVGMDAAGVWDDLNSVIGGAGGEGTVTFGLIMSVAGLIGAIIAVLVSVLAPMVALIYNATVDLFGGLEITLLDD</sequence>
<keyword evidence="4" id="KW-1185">Reference proteome</keyword>
<dbReference type="EMBL" id="CP046452">
    <property type="protein sequence ID" value="QGU00919.1"/>
    <property type="molecule type" value="Genomic_DNA"/>
</dbReference>
<accession>A0A6B8VD08</accession>
<proteinExistence type="predicted"/>
<feature type="domain" description="DUF3566" evidence="2">
    <location>
        <begin position="5"/>
        <end position="111"/>
    </location>
</feature>
<dbReference type="InterPro" id="IPR021949">
    <property type="entry name" value="DUF3566_TM"/>
</dbReference>
<protein>
    <recommendedName>
        <fullName evidence="2">DUF3566 domain-containing protein</fullName>
    </recommendedName>
</protein>
<name>A0A6B8VD08_9CORY</name>
<evidence type="ECO:0000259" key="2">
    <source>
        <dbReference type="Pfam" id="PF12089"/>
    </source>
</evidence>
<keyword evidence="1" id="KW-1133">Transmembrane helix</keyword>
<feature type="transmembrane region" description="Helical" evidence="1">
    <location>
        <begin position="62"/>
        <end position="95"/>
    </location>
</feature>
<feature type="transmembrane region" description="Helical" evidence="1">
    <location>
        <begin position="21"/>
        <end position="42"/>
    </location>
</feature>
<evidence type="ECO:0000313" key="4">
    <source>
        <dbReference type="Proteomes" id="UP000427071"/>
    </source>
</evidence>
<reference evidence="4" key="1">
    <citation type="submission" date="2019-11" db="EMBL/GenBank/DDBJ databases">
        <title>Complete genome sequence of Corynebacterium kalinowskii 1959, a novel Corynebacterium species isolated from soil of a small paddock in Vilsendorf, Germany.</title>
        <authorList>
            <person name="Schaffert L."/>
            <person name="Ruwe M."/>
            <person name="Milse J."/>
            <person name="Hanuschka K."/>
            <person name="Ortseifen V."/>
            <person name="Droste J."/>
            <person name="Brandt D."/>
            <person name="Schlueter L."/>
            <person name="Kutter Y."/>
            <person name="Vinke S."/>
            <person name="Viehoefer P."/>
            <person name="Jacob L."/>
            <person name="Luebke N.-C."/>
            <person name="Schulte-Berndt E."/>
            <person name="Hain C."/>
            <person name="Linder M."/>
            <person name="Schmidt P."/>
            <person name="Wollenschlaeger L."/>
            <person name="Luttermann T."/>
            <person name="Thieme E."/>
            <person name="Hassa J."/>
            <person name="Haak M."/>
            <person name="Wittchen M."/>
            <person name="Mentz A."/>
            <person name="Persicke M."/>
            <person name="Busche T."/>
            <person name="Ruckert C."/>
        </authorList>
    </citation>
    <scope>NUCLEOTIDE SEQUENCE [LARGE SCALE GENOMIC DNA]</scope>
    <source>
        <strain evidence="4">1959</strain>
    </source>
</reference>
<organism evidence="3 4">
    <name type="scientific">Corynebacterium kalinowskii</name>
    <dbReference type="NCBI Taxonomy" id="2675216"/>
    <lineage>
        <taxon>Bacteria</taxon>
        <taxon>Bacillati</taxon>
        <taxon>Actinomycetota</taxon>
        <taxon>Actinomycetes</taxon>
        <taxon>Mycobacteriales</taxon>
        <taxon>Corynebacteriaceae</taxon>
        <taxon>Corynebacterium</taxon>
    </lineage>
</organism>
<gene>
    <name evidence="3" type="ORF">CKALI_00075</name>
</gene>